<dbReference type="RefSeq" id="WP_084289782.1">
    <property type="nucleotide sequence ID" value="NZ_FWYB01000006.1"/>
</dbReference>
<dbReference type="Proteomes" id="UP000192678">
    <property type="component" value="Unassembled WGS sequence"/>
</dbReference>
<dbReference type="PANTHER" id="PTHR30265:SF4">
    <property type="entry name" value="KOW MOTIF FAMILY PROTEIN, EXPRESSED"/>
    <property type="match status" value="1"/>
</dbReference>
<dbReference type="InterPro" id="IPR008991">
    <property type="entry name" value="Translation_prot_SH3-like_sf"/>
</dbReference>
<dbReference type="CDD" id="cd09895">
    <property type="entry name" value="NGN_SP_UpxY"/>
    <property type="match status" value="1"/>
</dbReference>
<dbReference type="SMART" id="SM00738">
    <property type="entry name" value="NGN"/>
    <property type="match status" value="1"/>
</dbReference>
<organism evidence="5 6">
    <name type="scientific">Pedobacter nyackensis</name>
    <dbReference type="NCBI Taxonomy" id="475255"/>
    <lineage>
        <taxon>Bacteria</taxon>
        <taxon>Pseudomonadati</taxon>
        <taxon>Bacteroidota</taxon>
        <taxon>Sphingobacteriia</taxon>
        <taxon>Sphingobacteriales</taxon>
        <taxon>Sphingobacteriaceae</taxon>
        <taxon>Pedobacter</taxon>
    </lineage>
</organism>
<dbReference type="Pfam" id="PF02357">
    <property type="entry name" value="NusG"/>
    <property type="match status" value="1"/>
</dbReference>
<proteinExistence type="predicted"/>
<dbReference type="PANTHER" id="PTHR30265">
    <property type="entry name" value="RHO-INTERACTING TRANSCRIPTION TERMINATION FACTOR NUSG"/>
    <property type="match status" value="1"/>
</dbReference>
<dbReference type="SUPFAM" id="SSF82679">
    <property type="entry name" value="N-utilization substance G protein NusG, N-terminal domain"/>
    <property type="match status" value="1"/>
</dbReference>
<dbReference type="OrthoDB" id="9796143at2"/>
<dbReference type="GO" id="GO:0031564">
    <property type="term" value="P:transcription antitermination"/>
    <property type="evidence" value="ECO:0007669"/>
    <property type="project" value="UniProtKB-KW"/>
</dbReference>
<name>A0A1W2DCE7_9SPHI</name>
<accession>A0A1W2DCE7</accession>
<dbReference type="NCBIfam" id="NF033644">
    <property type="entry name" value="antiterm_UpxY"/>
    <property type="match status" value="1"/>
</dbReference>
<keyword evidence="2" id="KW-0805">Transcription regulation</keyword>
<dbReference type="SUPFAM" id="SSF50104">
    <property type="entry name" value="Translation proteins SH3-like domain"/>
    <property type="match status" value="1"/>
</dbReference>
<reference evidence="5 6" key="1">
    <citation type="submission" date="2017-04" db="EMBL/GenBank/DDBJ databases">
        <authorList>
            <person name="Afonso C.L."/>
            <person name="Miller P.J."/>
            <person name="Scott M.A."/>
            <person name="Spackman E."/>
            <person name="Goraichik I."/>
            <person name="Dimitrov K.M."/>
            <person name="Suarez D.L."/>
            <person name="Swayne D.E."/>
        </authorList>
    </citation>
    <scope>NUCLEOTIDE SEQUENCE [LARGE SCALE GENOMIC DNA]</scope>
    <source>
        <strain evidence="5 6">DSM 19625</strain>
    </source>
</reference>
<dbReference type="Gene3D" id="3.30.70.940">
    <property type="entry name" value="NusG, N-terminal domain"/>
    <property type="match status" value="1"/>
</dbReference>
<dbReference type="STRING" id="475255.SAMN04488101_106180"/>
<evidence type="ECO:0000313" key="5">
    <source>
        <dbReference type="EMBL" id="SMC95101.1"/>
    </source>
</evidence>
<dbReference type="InterPro" id="IPR036735">
    <property type="entry name" value="NGN_dom_sf"/>
</dbReference>
<keyword evidence="1" id="KW-0889">Transcription antitermination</keyword>
<dbReference type="EMBL" id="FWYB01000006">
    <property type="protein sequence ID" value="SMC95101.1"/>
    <property type="molecule type" value="Genomic_DNA"/>
</dbReference>
<evidence type="ECO:0000313" key="6">
    <source>
        <dbReference type="Proteomes" id="UP000192678"/>
    </source>
</evidence>
<keyword evidence="6" id="KW-1185">Reference proteome</keyword>
<evidence type="ECO:0000259" key="4">
    <source>
        <dbReference type="SMART" id="SM00738"/>
    </source>
</evidence>
<keyword evidence="3" id="KW-0804">Transcription</keyword>
<dbReference type="AlphaFoldDB" id="A0A1W2DCE7"/>
<gene>
    <name evidence="5" type="ORF">SAMN04488101_106180</name>
</gene>
<evidence type="ECO:0000256" key="1">
    <source>
        <dbReference type="ARBA" id="ARBA00022814"/>
    </source>
</evidence>
<dbReference type="GO" id="GO:0006354">
    <property type="term" value="P:DNA-templated transcription elongation"/>
    <property type="evidence" value="ECO:0007669"/>
    <property type="project" value="InterPro"/>
</dbReference>
<feature type="domain" description="NusG-like N-terminal" evidence="4">
    <location>
        <begin position="12"/>
        <end position="109"/>
    </location>
</feature>
<evidence type="ECO:0000256" key="2">
    <source>
        <dbReference type="ARBA" id="ARBA00023015"/>
    </source>
</evidence>
<protein>
    <submittedName>
        <fullName evidence="5">Transcription antitermination factor NusG</fullName>
    </submittedName>
</protein>
<sequence>MENQFVTKSHWKKRWLVIYTRPRWEKKVDKLLKMQDIKSYCPLRTVTHQWADRKKVVDMPLFSGYVFVWIDEREEYKVRQTLGVLNFIYYMAKPAVIRDCVIEKIEQLTKMEHDYEVVDLQEINPGDRIRIKCGIFYNQEGTVIKVQGKNVLMVFDHLNCALVSNVPISNIMLNTANVQPTYV</sequence>
<dbReference type="InterPro" id="IPR006645">
    <property type="entry name" value="NGN-like_dom"/>
</dbReference>
<evidence type="ECO:0000256" key="3">
    <source>
        <dbReference type="ARBA" id="ARBA00023163"/>
    </source>
</evidence>
<dbReference type="InterPro" id="IPR043425">
    <property type="entry name" value="NusG-like"/>
</dbReference>